<protein>
    <submittedName>
        <fullName evidence="2">Uncharacterized protein</fullName>
    </submittedName>
</protein>
<keyword evidence="1" id="KW-0812">Transmembrane</keyword>
<dbReference type="EMBL" id="PQ015378">
    <property type="protein sequence ID" value="XDJ14596.1"/>
    <property type="molecule type" value="Genomic_DNA"/>
</dbReference>
<evidence type="ECO:0000256" key="1">
    <source>
        <dbReference type="SAM" id="Phobius"/>
    </source>
</evidence>
<accession>A0AB39CCL5</accession>
<evidence type="ECO:0000313" key="2">
    <source>
        <dbReference type="EMBL" id="XDJ14596.1"/>
    </source>
</evidence>
<name>A0AB39CCL5_9VIRU</name>
<feature type="transmembrane region" description="Helical" evidence="1">
    <location>
        <begin position="44"/>
        <end position="61"/>
    </location>
</feature>
<organism evidence="2">
    <name type="scientific">Pseudomonas phage RVTF4</name>
    <dbReference type="NCBI Taxonomy" id="3236931"/>
    <lineage>
        <taxon>Viruses</taxon>
    </lineage>
</organism>
<proteinExistence type="predicted"/>
<keyword evidence="1" id="KW-1133">Transmembrane helix</keyword>
<sequence length="200" mass="23624">MKKISQDVMYWVMLFGFVFGEFFGFWLIQQIFEPGFDRIVPNSIFFFGWLFCYPLACIAIWQSNYRNESVRLFTLRGVKLSQFSGLGNYTEVFDFETQQWYIPHGTKEFYIDLEDTGKVWNTITGCETECSPILRWSMKDRNVFSEMDVIRFRLLEDGTVLVSYLGNDEHQLTCTWDLSEPFTPEPNVVRKPSEEDLPND</sequence>
<reference evidence="2" key="1">
    <citation type="submission" date="2024-07" db="EMBL/GenBank/DDBJ databases">
        <authorList>
            <person name="Bringhurst R.M."/>
            <person name="Homer T.E."/>
        </authorList>
    </citation>
    <scope>NUCLEOTIDE SEQUENCE</scope>
</reference>
<feature type="transmembrane region" description="Helical" evidence="1">
    <location>
        <begin position="12"/>
        <end position="32"/>
    </location>
</feature>
<keyword evidence="1" id="KW-0472">Membrane</keyword>